<evidence type="ECO:0000256" key="2">
    <source>
        <dbReference type="ARBA" id="ARBA00022475"/>
    </source>
</evidence>
<dbReference type="KEGG" id="scs:Sta7437_4120"/>
<keyword evidence="5 8" id="KW-0812">Transmembrane</keyword>
<dbReference type="Proteomes" id="UP000010473">
    <property type="component" value="Chromosome"/>
</dbReference>
<feature type="transmembrane region" description="Helical" evidence="8">
    <location>
        <begin position="166"/>
        <end position="187"/>
    </location>
</feature>
<dbReference type="STRING" id="111780.Sta7437_4120"/>
<dbReference type="GO" id="GO:0005886">
    <property type="term" value="C:plasma membrane"/>
    <property type="evidence" value="ECO:0007669"/>
    <property type="project" value="UniProtKB-SubCell"/>
</dbReference>
<evidence type="ECO:0000256" key="5">
    <source>
        <dbReference type="ARBA" id="ARBA00022692"/>
    </source>
</evidence>
<feature type="transmembrane region" description="Helical" evidence="8">
    <location>
        <begin position="140"/>
        <end position="160"/>
    </location>
</feature>
<evidence type="ECO:0000256" key="3">
    <source>
        <dbReference type="ARBA" id="ARBA00022676"/>
    </source>
</evidence>
<dbReference type="eggNOG" id="COG5305">
    <property type="taxonomic scope" value="Bacteria"/>
</dbReference>
<keyword evidence="7 8" id="KW-0472">Membrane</keyword>
<evidence type="ECO:0000313" key="10">
    <source>
        <dbReference type="EMBL" id="AFZ37597.1"/>
    </source>
</evidence>
<proteinExistence type="predicted"/>
<feature type="transmembrane region" description="Helical" evidence="8">
    <location>
        <begin position="307"/>
        <end position="331"/>
    </location>
</feature>
<dbReference type="PANTHER" id="PTHR33908:SF11">
    <property type="entry name" value="MEMBRANE PROTEIN"/>
    <property type="match status" value="1"/>
</dbReference>
<keyword evidence="3" id="KW-0328">Glycosyltransferase</keyword>
<dbReference type="Pfam" id="PF13231">
    <property type="entry name" value="PMT_2"/>
    <property type="match status" value="1"/>
</dbReference>
<sequence length="546" mass="61295">MPKLLKYFPWEWLLLSAVSVAVILRIINLESREFWYDEVLSLLLVTGQKKLYQNPSDVPILLANYKSLLSLPIENSFGDVLQTGEKLLKGLVAEPHPPLFYLGQHLWLRLFGNSVAAMRSLPVVYSIGAISCSYGLGRHLLGHRGGLLLAALLGLNPFYLFHSLNVRMYCSLVFWTVLSGWAILETIKAVTTSQQTKKVVIWSLILVFSVTAGFMTFYYFLFWVASLGVLVLLLDRKRWLYYGFLLSTGILITTPWLLWGTRQQLNNADLNRFAASGGLLATTWQHLEEMLQTFGNLLLIGDWANILPPVLITVTGVSAVAIAIGCGYSLVKHNQRQILFVAFIFGILPLLMMVAVDVISGKFTVGFGFGRSLIFILPGCLLLIAAWIEKASGKWQTLAAVGLLFFYLTVGTADFSLRHRWMFQQIADIIEQEPAQTSLIVMNSHAWGHVLRLAYYLPSDSSVMLLAQPTTKLIPALANTLTTGSQSYSRLLWLKSDRPVWGKPATTIEKQQIDAVLAPQFQLVQQQRLLGTWELDHFTASLYQHR</sequence>
<gene>
    <name evidence="10" type="ordered locus">Sta7437_4120</name>
</gene>
<keyword evidence="11" id="KW-1185">Reference proteome</keyword>
<dbReference type="GO" id="GO:0016763">
    <property type="term" value="F:pentosyltransferase activity"/>
    <property type="evidence" value="ECO:0007669"/>
    <property type="project" value="TreeGrafter"/>
</dbReference>
<evidence type="ECO:0000256" key="7">
    <source>
        <dbReference type="ARBA" id="ARBA00023136"/>
    </source>
</evidence>
<keyword evidence="4" id="KW-0808">Transferase</keyword>
<feature type="transmembrane region" description="Helical" evidence="8">
    <location>
        <begin position="106"/>
        <end position="128"/>
    </location>
</feature>
<dbReference type="AlphaFoldDB" id="K9Y0Z2"/>
<dbReference type="PANTHER" id="PTHR33908">
    <property type="entry name" value="MANNOSYLTRANSFERASE YKCB-RELATED"/>
    <property type="match status" value="1"/>
</dbReference>
<dbReference type="RefSeq" id="WP_015195251.1">
    <property type="nucleotide sequence ID" value="NC_019748.1"/>
</dbReference>
<feature type="transmembrane region" description="Helical" evidence="8">
    <location>
        <begin position="239"/>
        <end position="258"/>
    </location>
</feature>
<dbReference type="HOGENOM" id="CLU_482165_0_0_3"/>
<dbReference type="OrthoDB" id="524357at2"/>
<protein>
    <recommendedName>
        <fullName evidence="9">Glycosyltransferase RgtA/B/C/D-like domain-containing protein</fullName>
    </recommendedName>
</protein>
<feature type="transmembrane region" description="Helical" evidence="8">
    <location>
        <begin position="338"/>
        <end position="356"/>
    </location>
</feature>
<keyword evidence="6 8" id="KW-1133">Transmembrane helix</keyword>
<feature type="transmembrane region" description="Helical" evidence="8">
    <location>
        <begin position="199"/>
        <end position="219"/>
    </location>
</feature>
<feature type="transmembrane region" description="Helical" evidence="8">
    <location>
        <begin position="395"/>
        <end position="417"/>
    </location>
</feature>
<dbReference type="GO" id="GO:0009103">
    <property type="term" value="P:lipopolysaccharide biosynthetic process"/>
    <property type="evidence" value="ECO:0007669"/>
    <property type="project" value="UniProtKB-ARBA"/>
</dbReference>
<evidence type="ECO:0000256" key="8">
    <source>
        <dbReference type="SAM" id="Phobius"/>
    </source>
</evidence>
<comment type="subcellular location">
    <subcellularLocation>
        <location evidence="1">Cell membrane</location>
        <topology evidence="1">Multi-pass membrane protein</topology>
    </subcellularLocation>
</comment>
<accession>K9Y0Z2</accession>
<evidence type="ECO:0000256" key="1">
    <source>
        <dbReference type="ARBA" id="ARBA00004651"/>
    </source>
</evidence>
<evidence type="ECO:0000256" key="4">
    <source>
        <dbReference type="ARBA" id="ARBA00022679"/>
    </source>
</evidence>
<organism evidence="10 11">
    <name type="scientific">Stanieria cyanosphaera (strain ATCC 29371 / PCC 7437)</name>
    <dbReference type="NCBI Taxonomy" id="111780"/>
    <lineage>
        <taxon>Bacteria</taxon>
        <taxon>Bacillati</taxon>
        <taxon>Cyanobacteriota</taxon>
        <taxon>Cyanophyceae</taxon>
        <taxon>Pleurocapsales</taxon>
        <taxon>Dermocarpellaceae</taxon>
        <taxon>Stanieria</taxon>
    </lineage>
</organism>
<evidence type="ECO:0000259" key="9">
    <source>
        <dbReference type="Pfam" id="PF13231"/>
    </source>
</evidence>
<dbReference type="InterPro" id="IPR038731">
    <property type="entry name" value="RgtA/B/C-like"/>
</dbReference>
<feature type="transmembrane region" description="Helical" evidence="8">
    <location>
        <begin position="368"/>
        <end position="388"/>
    </location>
</feature>
<evidence type="ECO:0000256" key="6">
    <source>
        <dbReference type="ARBA" id="ARBA00022989"/>
    </source>
</evidence>
<feature type="transmembrane region" description="Helical" evidence="8">
    <location>
        <begin position="7"/>
        <end position="27"/>
    </location>
</feature>
<keyword evidence="2" id="KW-1003">Cell membrane</keyword>
<feature type="domain" description="Glycosyltransferase RgtA/B/C/D-like" evidence="9">
    <location>
        <begin position="96"/>
        <end position="259"/>
    </location>
</feature>
<dbReference type="PATRIC" id="fig|111780.3.peg.4270"/>
<dbReference type="EMBL" id="CP003653">
    <property type="protein sequence ID" value="AFZ37597.1"/>
    <property type="molecule type" value="Genomic_DNA"/>
</dbReference>
<name>K9Y0Z2_STAC7</name>
<dbReference type="InterPro" id="IPR050297">
    <property type="entry name" value="LipidA_mod_glycosyltrf_83"/>
</dbReference>
<evidence type="ECO:0000313" key="11">
    <source>
        <dbReference type="Proteomes" id="UP000010473"/>
    </source>
</evidence>
<reference evidence="11" key="1">
    <citation type="journal article" date="2013" name="Proc. Natl. Acad. Sci. U.S.A.">
        <title>Improving the coverage of the cyanobacterial phylum using diversity-driven genome sequencing.</title>
        <authorList>
            <person name="Shih P.M."/>
            <person name="Wu D."/>
            <person name="Latifi A."/>
            <person name="Axen S.D."/>
            <person name="Fewer D.P."/>
            <person name="Talla E."/>
            <person name="Calteau A."/>
            <person name="Cai F."/>
            <person name="Tandeau de Marsac N."/>
            <person name="Rippka R."/>
            <person name="Herdman M."/>
            <person name="Sivonen K."/>
            <person name="Coursin T."/>
            <person name="Laurent T."/>
            <person name="Goodwin L."/>
            <person name="Nolan M."/>
            <person name="Davenport K.W."/>
            <person name="Han C.S."/>
            <person name="Rubin E.M."/>
            <person name="Eisen J.A."/>
            <person name="Woyke T."/>
            <person name="Gugger M."/>
            <person name="Kerfeld C.A."/>
        </authorList>
    </citation>
    <scope>NUCLEOTIDE SEQUENCE [LARGE SCALE GENOMIC DNA]</scope>
    <source>
        <strain evidence="11">ATCC 29371 / PCC 7437</strain>
    </source>
</reference>